<dbReference type="GO" id="GO:0042302">
    <property type="term" value="F:structural constituent of cuticle"/>
    <property type="evidence" value="ECO:0007669"/>
    <property type="project" value="UniProtKB-UniRule"/>
</dbReference>
<reference evidence="3" key="3">
    <citation type="submission" date="2019-06" db="EMBL/GenBank/DDBJ databases">
        <authorList>
            <person name="Poynton C."/>
            <person name="Hasenbein S."/>
            <person name="Benoit J.B."/>
            <person name="Sepulveda M.S."/>
            <person name="Poelchau M.F."/>
            <person name="Murali S.C."/>
            <person name="Chen S."/>
            <person name="Glastad K.M."/>
            <person name="Werren J.H."/>
            <person name="Vineis J.H."/>
            <person name="Bowen J.L."/>
            <person name="Friedrich M."/>
            <person name="Jones J."/>
            <person name="Robertson H.M."/>
            <person name="Feyereisen R."/>
            <person name="Mechler-Hickson A."/>
            <person name="Mathers N."/>
            <person name="Lee C.E."/>
            <person name="Colbourne J.K."/>
            <person name="Biales A."/>
            <person name="Johnston J.S."/>
            <person name="Wellborn G.A."/>
            <person name="Rosendale A.J."/>
            <person name="Cridge A.G."/>
            <person name="Munoz-Torres M.C."/>
            <person name="Bain P.A."/>
            <person name="Manny A.R."/>
            <person name="Major K.M."/>
            <person name="Lambert F.N."/>
            <person name="Vulpe C.D."/>
            <person name="Tuck P."/>
            <person name="Blalock B.J."/>
            <person name="Lin Y.-Y."/>
            <person name="Smith M.E."/>
            <person name="Ochoa-Acuna H."/>
            <person name="Chen M.-J.M."/>
            <person name="Childers C.P."/>
            <person name="Qu J."/>
            <person name="Dugan S."/>
            <person name="Lee S.L."/>
            <person name="Chao H."/>
            <person name="Dinh H."/>
            <person name="Han Y."/>
            <person name="Doddapaneni H."/>
            <person name="Worley K.C."/>
            <person name="Muzny D.M."/>
            <person name="Gibbs R.A."/>
            <person name="Richards S."/>
        </authorList>
    </citation>
    <scope>NUCLEOTIDE SEQUENCE</scope>
    <source>
        <strain evidence="3">HAZT.00-mixed</strain>
        <tissue evidence="3">Whole organism</tissue>
    </source>
</reference>
<reference evidence="3" key="2">
    <citation type="journal article" date="2018" name="Environ. Sci. Technol.">
        <title>The Toxicogenome of Hyalella azteca: A Model for Sediment Ecotoxicology and Evolutionary Toxicology.</title>
        <authorList>
            <person name="Poynton H.C."/>
            <person name="Hasenbein S."/>
            <person name="Benoit J.B."/>
            <person name="Sepulveda M.S."/>
            <person name="Poelchau M.F."/>
            <person name="Hughes D.S.T."/>
            <person name="Murali S.C."/>
            <person name="Chen S."/>
            <person name="Glastad K.M."/>
            <person name="Goodisman M.A.D."/>
            <person name="Werren J.H."/>
            <person name="Vineis J.H."/>
            <person name="Bowen J.L."/>
            <person name="Friedrich M."/>
            <person name="Jones J."/>
            <person name="Robertson H.M."/>
            <person name="Feyereisen R."/>
            <person name="Mechler-Hickson A."/>
            <person name="Mathers N."/>
            <person name="Lee C.E."/>
            <person name="Colbourne J.K."/>
            <person name="Biales A."/>
            <person name="Johnston J.S."/>
            <person name="Wellborn G.A."/>
            <person name="Rosendale A.J."/>
            <person name="Cridge A.G."/>
            <person name="Munoz-Torres M.C."/>
            <person name="Bain P.A."/>
            <person name="Manny A.R."/>
            <person name="Major K.M."/>
            <person name="Lambert F.N."/>
            <person name="Vulpe C.D."/>
            <person name="Tuck P."/>
            <person name="Blalock B.J."/>
            <person name="Lin Y.Y."/>
            <person name="Smith M.E."/>
            <person name="Ochoa-Acuna H."/>
            <person name="Chen M.M."/>
            <person name="Childers C.P."/>
            <person name="Qu J."/>
            <person name="Dugan S."/>
            <person name="Lee S.L."/>
            <person name="Chao H."/>
            <person name="Dinh H."/>
            <person name="Han Y."/>
            <person name="Doddapaneni H."/>
            <person name="Worley K.C."/>
            <person name="Muzny D.M."/>
            <person name="Gibbs R.A."/>
            <person name="Richards S."/>
        </authorList>
    </citation>
    <scope>NUCLEOTIDE SEQUENCE</scope>
    <source>
        <strain evidence="3">HAZT.00-mixed</strain>
        <tissue evidence="3">Whole organism</tissue>
    </source>
</reference>
<gene>
    <name evidence="5" type="primary">LOC108671735</name>
    <name evidence="3" type="ORF">HAZT_HAZT004616</name>
</gene>
<reference evidence="5" key="4">
    <citation type="submission" date="2025-04" db="UniProtKB">
        <authorList>
            <consortium name="RefSeq"/>
        </authorList>
    </citation>
    <scope>IDENTIFICATION</scope>
    <source>
        <tissue evidence="5">Whole organism</tissue>
    </source>
</reference>
<evidence type="ECO:0000313" key="3">
    <source>
        <dbReference type="EMBL" id="KAA0201601.1"/>
    </source>
</evidence>
<dbReference type="GeneID" id="108671735"/>
<dbReference type="PANTHER" id="PTHR12236">
    <property type="entry name" value="STRUCTURAL CONTITUENT OF CUTICLE"/>
    <property type="match status" value="1"/>
</dbReference>
<dbReference type="PROSITE" id="PS51155">
    <property type="entry name" value="CHIT_BIND_RR_2"/>
    <property type="match status" value="1"/>
</dbReference>
<organism evidence="3">
    <name type="scientific">Hyalella azteca</name>
    <name type="common">Amphipod</name>
    <dbReference type="NCBI Taxonomy" id="294128"/>
    <lineage>
        <taxon>Eukaryota</taxon>
        <taxon>Metazoa</taxon>
        <taxon>Ecdysozoa</taxon>
        <taxon>Arthropoda</taxon>
        <taxon>Crustacea</taxon>
        <taxon>Multicrustacea</taxon>
        <taxon>Malacostraca</taxon>
        <taxon>Eumalacostraca</taxon>
        <taxon>Peracarida</taxon>
        <taxon>Amphipoda</taxon>
        <taxon>Senticaudata</taxon>
        <taxon>Talitrida</taxon>
        <taxon>Talitroidea</taxon>
        <taxon>Hyalellidae</taxon>
        <taxon>Hyalella</taxon>
    </lineage>
</organism>
<evidence type="ECO:0000256" key="2">
    <source>
        <dbReference type="PROSITE-ProRule" id="PRU00497"/>
    </source>
</evidence>
<dbReference type="InterPro" id="IPR000618">
    <property type="entry name" value="Insect_cuticle"/>
</dbReference>
<dbReference type="GO" id="GO:0031012">
    <property type="term" value="C:extracellular matrix"/>
    <property type="evidence" value="ECO:0007669"/>
    <property type="project" value="TreeGrafter"/>
</dbReference>
<protein>
    <submittedName>
        <fullName evidence="3">Cuticle Protein CPR RR-2</fullName>
    </submittedName>
    <submittedName>
        <fullName evidence="5">Pro-resilin</fullName>
    </submittedName>
</protein>
<dbReference type="OrthoDB" id="6423516at2759"/>
<keyword evidence="4" id="KW-1185">Reference proteome</keyword>
<accession>A0A6A0H8P6</accession>
<evidence type="ECO:0000313" key="5">
    <source>
        <dbReference type="RefSeq" id="XP_018014793.1"/>
    </source>
</evidence>
<dbReference type="EMBL" id="JQDR03005344">
    <property type="protein sequence ID" value="KAA0201601.1"/>
    <property type="molecule type" value="Genomic_DNA"/>
</dbReference>
<reference evidence="3" key="1">
    <citation type="submission" date="2014-08" db="EMBL/GenBank/DDBJ databases">
        <authorList>
            <person name="Murali S."/>
            <person name="Richards S."/>
            <person name="Bandaranaike D."/>
            <person name="Bellair M."/>
            <person name="Blankenburg K."/>
            <person name="Chao H."/>
            <person name="Dinh H."/>
            <person name="Doddapaneni H."/>
            <person name="Dugan-Rocha S."/>
            <person name="Elkadiri S."/>
            <person name="Gnanaolivu R."/>
            <person name="Hughes D."/>
            <person name="Lee S."/>
            <person name="Li M."/>
            <person name="Ming W."/>
            <person name="Munidasa M."/>
            <person name="Muniz J."/>
            <person name="Nguyen L."/>
            <person name="Osuji N."/>
            <person name="Pu L.-L."/>
            <person name="Puazo M."/>
            <person name="Skinner E."/>
            <person name="Qu C."/>
            <person name="Quiroz J."/>
            <person name="Raj R."/>
            <person name="Weissenberger G."/>
            <person name="Xin Y."/>
            <person name="Zou X."/>
            <person name="Han Y."/>
            <person name="Worley K."/>
            <person name="Muzny D."/>
            <person name="Gibbs R."/>
        </authorList>
    </citation>
    <scope>NUCLEOTIDE SEQUENCE</scope>
    <source>
        <strain evidence="3">HAZT.00-mixed</strain>
        <tissue evidence="3">Whole organism</tissue>
    </source>
</reference>
<dbReference type="OMA" id="NKICAYI"/>
<keyword evidence="1 2" id="KW-0193">Cuticle</keyword>
<dbReference type="PANTHER" id="PTHR12236:SF79">
    <property type="entry name" value="CUTICULAR PROTEIN 50CB-RELATED"/>
    <property type="match status" value="1"/>
</dbReference>
<proteinExistence type="predicted"/>
<dbReference type="Proteomes" id="UP000694843">
    <property type="component" value="Unplaced"/>
</dbReference>
<dbReference type="PRINTS" id="PR00947">
    <property type="entry name" value="CUTICLE"/>
</dbReference>
<sequence length="111" mass="12385">MLPNKICAYILVAVSDGLSYAAPDGSLAYHEPRPYDFAYVVKDELSGNDFGHSEQSDGAAVNGEYYVLLPDGRRQTVTYTADHHTGYVANVQYEGEARFDGPRQQQYPLQY</sequence>
<dbReference type="GO" id="GO:0005615">
    <property type="term" value="C:extracellular space"/>
    <property type="evidence" value="ECO:0007669"/>
    <property type="project" value="TreeGrafter"/>
</dbReference>
<name>A0A6A0H8P6_HYAAZ</name>
<dbReference type="Proteomes" id="UP000711488">
    <property type="component" value="Unassembled WGS sequence"/>
</dbReference>
<dbReference type="RefSeq" id="XP_018014793.1">
    <property type="nucleotide sequence ID" value="XM_018159304.2"/>
</dbReference>
<dbReference type="InterPro" id="IPR031311">
    <property type="entry name" value="CHIT_BIND_RR_consensus"/>
</dbReference>
<dbReference type="AlphaFoldDB" id="A0A6A0H8P6"/>
<dbReference type="InterPro" id="IPR051217">
    <property type="entry name" value="Insect_Cuticle_Struc_Prot"/>
</dbReference>
<dbReference type="KEGG" id="hazt:108671735"/>
<dbReference type="Pfam" id="PF00379">
    <property type="entry name" value="Chitin_bind_4"/>
    <property type="match status" value="1"/>
</dbReference>
<dbReference type="PROSITE" id="PS00233">
    <property type="entry name" value="CHIT_BIND_RR_1"/>
    <property type="match status" value="1"/>
</dbReference>
<evidence type="ECO:0000256" key="1">
    <source>
        <dbReference type="ARBA" id="ARBA00022460"/>
    </source>
</evidence>
<evidence type="ECO:0000313" key="4">
    <source>
        <dbReference type="Proteomes" id="UP000694843"/>
    </source>
</evidence>